<gene>
    <name evidence="3 5" type="primary">LOC561325</name>
</gene>
<dbReference type="SUPFAM" id="SSF52821">
    <property type="entry name" value="Rhodanese/Cell cycle control phosphatase"/>
    <property type="match status" value="1"/>
</dbReference>
<dbReference type="KEGG" id="dre:561325"/>
<feature type="domain" description="Rhodanese" evidence="2">
    <location>
        <begin position="59"/>
        <end position="157"/>
    </location>
</feature>
<keyword evidence="4" id="KW-1185">Reference proteome</keyword>
<dbReference type="PANTHER" id="PTHR44086:SF4">
    <property type="entry name" value="THIOSULFATE SULFURTRANSFERASE_RHODANESE-LIKE DOMAIN-CONTAINING PROTEIN 1-RELATED"/>
    <property type="match status" value="1"/>
</dbReference>
<dbReference type="SMART" id="SM00450">
    <property type="entry name" value="RHOD"/>
    <property type="match status" value="1"/>
</dbReference>
<dbReference type="OrthoDB" id="566238at2759"/>
<dbReference type="RefSeq" id="NP_001313378.1">
    <property type="nucleotide sequence ID" value="NM_001326449.1"/>
</dbReference>
<protein>
    <submittedName>
        <fullName evidence="3 5">Thiosulfate sulfurtransferase/rhodanese-like domain-containing protein 1</fullName>
        <ecNumber evidence="5">2.8.1.1</ecNumber>
    </submittedName>
</protein>
<evidence type="ECO:0000256" key="1">
    <source>
        <dbReference type="SAM" id="SignalP"/>
    </source>
</evidence>
<dbReference type="InterPro" id="IPR036873">
    <property type="entry name" value="Rhodanese-like_dom_sf"/>
</dbReference>
<feature type="signal peptide" evidence="1">
    <location>
        <begin position="1"/>
        <end position="19"/>
    </location>
</feature>
<reference evidence="3" key="2">
    <citation type="submission" date="2015-06" db="UniProtKB">
        <authorList>
            <consortium name="Ensembl"/>
        </authorList>
    </citation>
    <scope>IDENTIFICATION</scope>
    <source>
        <strain evidence="3">Tuebingen</strain>
    </source>
</reference>
<dbReference type="PROSITE" id="PS50206">
    <property type="entry name" value="RHODANESE_3"/>
    <property type="match status" value="1"/>
</dbReference>
<sequence length="158" mass="17787">MNSSGVCVLLSLLFLSVSADQCDNDNTADNCNKWTETSHNQPRNTGIAVTYEQLKHMMSTGRVQLIDVREPDELTAGFIPGATNIPLGELEEALTLDPDQFRQRYGVSKPHPDDSDIVLYCQRGVRSLNALEIAIRLEYSRARHYVGGYSEWAERERL</sequence>
<dbReference type="GeneID" id="561325"/>
<feature type="chain" id="PRO_5035035393" evidence="1 5">
    <location>
        <begin position="20"/>
        <end position="158"/>
    </location>
</feature>
<dbReference type="Gene3D" id="3.40.250.10">
    <property type="entry name" value="Rhodanese-like domain"/>
    <property type="match status" value="1"/>
</dbReference>
<evidence type="ECO:0000313" key="4">
    <source>
        <dbReference type="Proteomes" id="UP000000437"/>
    </source>
</evidence>
<evidence type="ECO:0000259" key="2">
    <source>
        <dbReference type="PROSITE" id="PS50206"/>
    </source>
</evidence>
<accession>A0A8M1P2N7</accession>
<dbReference type="Bgee" id="ENSDARG00000101063">
    <property type="expression patterns" value="Expressed in mature ovarian follicle and 27 other cell types or tissues"/>
</dbReference>
<dbReference type="Proteomes" id="UP000000437">
    <property type="component" value="Chromosome 5"/>
</dbReference>
<name>A0A0G2KNS1_DANRE</name>
<evidence type="ECO:0000313" key="3">
    <source>
        <dbReference type="Ensembl" id="ENSDARP00000134022"/>
    </source>
</evidence>
<keyword evidence="1 5" id="KW-0732">Signal</keyword>
<proteinExistence type="predicted"/>
<reference evidence="5" key="3">
    <citation type="journal article" date="2016" name="BMC Genomics">
        <title>Gene evolution and gene expression after whole genome duplication in fish: the PhyloFish database.</title>
        <authorList>
            <person name="Pasquier J."/>
            <person name="Cabau C."/>
            <person name="Nguyen T."/>
            <person name="Jouanno E."/>
            <person name="Severac D."/>
            <person name="Braasch I."/>
            <person name="Journot L."/>
            <person name="Pontarotti P."/>
            <person name="Klopp C."/>
            <person name="Postlethwait J.H."/>
            <person name="Guiguen Y."/>
            <person name="Bobe J."/>
        </authorList>
    </citation>
    <scope>NUCLEOTIDE SEQUENCE</scope>
    <source>
        <strain evidence="5">Tuebingen</strain>
    </source>
</reference>
<accession>A0A0G2KNS1</accession>
<dbReference type="OMA" id="EWSERCE"/>
<dbReference type="GO" id="GO:0004792">
    <property type="term" value="F:thiosulfate-cyanide sulfurtransferase activity"/>
    <property type="evidence" value="ECO:0007669"/>
    <property type="project" value="UniProtKB-EC"/>
</dbReference>
<dbReference type="EC" id="2.8.1.1" evidence="5"/>
<dbReference type="SMR" id="A0A0G2KNS1"/>
<reference evidence="5" key="4">
    <citation type="submission" date="2025-04" db="UniProtKB">
        <authorList>
            <consortium name="RefSeq"/>
        </authorList>
    </citation>
    <scope>IDENTIFICATION</scope>
    <source>
        <strain evidence="5">Tuebingen</strain>
    </source>
</reference>
<dbReference type="PANTHER" id="PTHR44086">
    <property type="entry name" value="THIOSULFATE SULFURTRANSFERASE RDL2, MITOCHONDRIAL-RELATED"/>
    <property type="match status" value="1"/>
</dbReference>
<dbReference type="InterPro" id="IPR001763">
    <property type="entry name" value="Rhodanese-like_dom"/>
</dbReference>
<evidence type="ECO:0000313" key="5">
    <source>
        <dbReference type="RefSeq" id="NP_001313378.1"/>
    </source>
</evidence>
<dbReference type="Pfam" id="PF00581">
    <property type="entry name" value="Rhodanese"/>
    <property type="match status" value="1"/>
</dbReference>
<organism evidence="3">
    <name type="scientific">Danio rerio</name>
    <name type="common">Zebrafish</name>
    <name type="synonym">Brachydanio rerio</name>
    <dbReference type="NCBI Taxonomy" id="7955"/>
    <lineage>
        <taxon>Eukaryota</taxon>
        <taxon>Metazoa</taxon>
        <taxon>Chordata</taxon>
        <taxon>Craniata</taxon>
        <taxon>Vertebrata</taxon>
        <taxon>Euteleostomi</taxon>
        <taxon>Actinopterygii</taxon>
        <taxon>Neopterygii</taxon>
        <taxon>Teleostei</taxon>
        <taxon>Ostariophysi</taxon>
        <taxon>Cypriniformes</taxon>
        <taxon>Danionidae</taxon>
        <taxon>Danioninae</taxon>
        <taxon>Danio</taxon>
    </lineage>
</organism>
<dbReference type="GeneTree" id="ENSGT00940000165845"/>
<dbReference type="AlphaFoldDB" id="A0A0G2KNS1"/>
<dbReference type="STRING" id="7955.ENSDARP00000134022"/>
<dbReference type="Ensembl" id="ENSDART00000158826.2">
    <property type="protein sequence ID" value="ENSDARP00000134022.1"/>
    <property type="gene ID" value="ENSDARG00000101063.2"/>
</dbReference>
<dbReference type="EMBL" id="CABZ01058650">
    <property type="status" value="NOT_ANNOTATED_CDS"/>
    <property type="molecule type" value="Genomic_DNA"/>
</dbReference>
<reference evidence="3 4" key="1">
    <citation type="journal article" date="2013" name="Nature">
        <title>The zebrafish reference genome sequence and its relationship to the human genome.</title>
        <authorList>
            <consortium name="Genome Reference Consortium Zebrafish"/>
            <person name="Howe K."/>
            <person name="Clark M.D."/>
            <person name="Torroja C.F."/>
            <person name="Torrance J."/>
            <person name="Berthelot C."/>
            <person name="Muffato M."/>
            <person name="Collins J.E."/>
            <person name="Humphray S."/>
            <person name="McLaren K."/>
            <person name="Matthews L."/>
            <person name="McLaren S."/>
            <person name="Sealy I."/>
            <person name="Caccamo M."/>
            <person name="Churcher C."/>
            <person name="Scott C."/>
            <person name="Barrett J.C."/>
            <person name="Koch R."/>
            <person name="Rauch G.J."/>
            <person name="White S."/>
            <person name="Chow W."/>
            <person name="Kilian B."/>
            <person name="Quintais L.T."/>
            <person name="Guerra-Assuncao J.A."/>
            <person name="Zhou Y."/>
            <person name="Gu Y."/>
            <person name="Yen J."/>
            <person name="Vogel J.H."/>
            <person name="Eyre T."/>
            <person name="Redmond S."/>
            <person name="Banerjee R."/>
            <person name="Chi J."/>
            <person name="Fu B."/>
            <person name="Langley E."/>
            <person name="Maguire S.F."/>
            <person name="Laird G.K."/>
            <person name="Lloyd D."/>
            <person name="Kenyon E."/>
            <person name="Donaldson S."/>
            <person name="Sehra H."/>
            <person name="Almeida-King J."/>
            <person name="Loveland J."/>
            <person name="Trevanion S."/>
            <person name="Jones M."/>
            <person name="Quail M."/>
            <person name="Willey D."/>
            <person name="Hunt A."/>
            <person name="Burton J."/>
            <person name="Sims S."/>
            <person name="McLay K."/>
            <person name="Plumb B."/>
            <person name="Davis J."/>
            <person name="Clee C."/>
            <person name="Oliver K."/>
            <person name="Clark R."/>
            <person name="Riddle C."/>
            <person name="Elliot D."/>
            <person name="Eliott D."/>
            <person name="Threadgold G."/>
            <person name="Harden G."/>
            <person name="Ware D."/>
            <person name="Begum S."/>
            <person name="Mortimore B."/>
            <person name="Mortimer B."/>
            <person name="Kerry G."/>
            <person name="Heath P."/>
            <person name="Phillimore B."/>
            <person name="Tracey A."/>
            <person name="Corby N."/>
            <person name="Dunn M."/>
            <person name="Johnson C."/>
            <person name="Wood J."/>
            <person name="Clark S."/>
            <person name="Pelan S."/>
            <person name="Griffiths G."/>
            <person name="Smith M."/>
            <person name="Glithero R."/>
            <person name="Howden P."/>
            <person name="Barker N."/>
            <person name="Lloyd C."/>
            <person name="Stevens C."/>
            <person name="Harley J."/>
            <person name="Holt K."/>
            <person name="Panagiotidis G."/>
            <person name="Lovell J."/>
            <person name="Beasley H."/>
            <person name="Henderson C."/>
            <person name="Gordon D."/>
            <person name="Auger K."/>
            <person name="Wright D."/>
            <person name="Collins J."/>
            <person name="Raisen C."/>
            <person name="Dyer L."/>
            <person name="Leung K."/>
            <person name="Robertson L."/>
            <person name="Ambridge K."/>
            <person name="Leongamornlert D."/>
            <person name="McGuire S."/>
            <person name="Gilderthorp R."/>
            <person name="Griffiths C."/>
            <person name="Manthravadi D."/>
            <person name="Nichol S."/>
            <person name="Barker G."/>
            <person name="Whitehead S."/>
            <person name="Kay M."/>
            <person name="Brown J."/>
            <person name="Murnane C."/>
            <person name="Gray E."/>
            <person name="Humphries M."/>
            <person name="Sycamore N."/>
            <person name="Barker D."/>
            <person name="Saunders D."/>
            <person name="Wallis J."/>
            <person name="Babbage A."/>
            <person name="Hammond S."/>
            <person name="Mashreghi-Mohammadi M."/>
            <person name="Barr L."/>
            <person name="Martin S."/>
            <person name="Wray P."/>
            <person name="Ellington A."/>
            <person name="Matthews N."/>
            <person name="Ellwood M."/>
            <person name="Woodmansey R."/>
            <person name="Clark G."/>
            <person name="Cooper J."/>
            <person name="Cooper J."/>
            <person name="Tromans A."/>
            <person name="Grafham D."/>
            <person name="Skuce C."/>
            <person name="Pandian R."/>
            <person name="Andrews R."/>
            <person name="Harrison E."/>
            <person name="Kimberley A."/>
            <person name="Garnett J."/>
            <person name="Fosker N."/>
            <person name="Hall R."/>
            <person name="Garner P."/>
            <person name="Kelly D."/>
            <person name="Bird C."/>
            <person name="Palmer S."/>
            <person name="Gehring I."/>
            <person name="Berger A."/>
            <person name="Dooley C.M."/>
            <person name="Ersan-Urun Z."/>
            <person name="Eser C."/>
            <person name="Geiger H."/>
            <person name="Geisler M."/>
            <person name="Karotki L."/>
            <person name="Kirn A."/>
            <person name="Konantz J."/>
            <person name="Konantz M."/>
            <person name="Oberlander M."/>
            <person name="Rudolph-Geiger S."/>
            <person name="Teucke M."/>
            <person name="Lanz C."/>
            <person name="Raddatz G."/>
            <person name="Osoegawa K."/>
            <person name="Zhu B."/>
            <person name="Rapp A."/>
            <person name="Widaa S."/>
            <person name="Langford C."/>
            <person name="Yang F."/>
            <person name="Schuster S.C."/>
            <person name="Carter N.P."/>
            <person name="Harrow J."/>
            <person name="Ning Z."/>
            <person name="Herrero J."/>
            <person name="Searle S.M."/>
            <person name="Enright A."/>
            <person name="Geisler R."/>
            <person name="Plasterk R.H."/>
            <person name="Lee C."/>
            <person name="Westerfield M."/>
            <person name="de Jong P.J."/>
            <person name="Zon L.I."/>
            <person name="Postlethwait J.H."/>
            <person name="Nusslein-Volhard C."/>
            <person name="Hubbard T.J."/>
            <person name="Roest Crollius H."/>
            <person name="Rogers J."/>
            <person name="Stemple D.L."/>
        </authorList>
    </citation>
    <scope>NUCLEOTIDE SEQUENCE [LARGE SCALE GENOMIC DNA]</scope>
    <source>
        <strain evidence="3">Tuebingen</strain>
    </source>
</reference>